<dbReference type="InterPro" id="IPR036322">
    <property type="entry name" value="WD40_repeat_dom_sf"/>
</dbReference>
<dbReference type="PANTHER" id="PTHR19872">
    <property type="entry name" value="UBIQUITIN LIGASE SPECIFICITY FACTOR/HREP PROTEIN"/>
    <property type="match status" value="1"/>
</dbReference>
<accession>A0A9B0X3P0</accession>
<dbReference type="Proteomes" id="UP000504623">
    <property type="component" value="Unplaced"/>
</dbReference>
<evidence type="ECO:0000256" key="1">
    <source>
        <dbReference type="PROSITE-ProRule" id="PRU00221"/>
    </source>
</evidence>
<dbReference type="PROSITE" id="PS50082">
    <property type="entry name" value="WD_REPEATS_2"/>
    <property type="match status" value="1"/>
</dbReference>
<dbReference type="SUPFAM" id="SSF50978">
    <property type="entry name" value="WD40 repeat-like"/>
    <property type="match status" value="1"/>
</dbReference>
<feature type="repeat" description="WD" evidence="1">
    <location>
        <begin position="359"/>
        <end position="390"/>
    </location>
</feature>
<keyword evidence="1" id="KW-0853">WD repeat</keyword>
<dbReference type="Pfam" id="PF00400">
    <property type="entry name" value="WD40"/>
    <property type="match status" value="1"/>
</dbReference>
<protein>
    <submittedName>
        <fullName evidence="3">F-box/WD repeat-containing protein 10-like</fullName>
    </submittedName>
</protein>
<dbReference type="InterPro" id="IPR051075">
    <property type="entry name" value="SCF_subunit_WD-repeat"/>
</dbReference>
<dbReference type="AlphaFoldDB" id="A0A9B0X3P0"/>
<keyword evidence="2" id="KW-1185">Reference proteome</keyword>
<proteinExistence type="predicted"/>
<dbReference type="SMART" id="SM00320">
    <property type="entry name" value="WD40"/>
    <property type="match status" value="2"/>
</dbReference>
<reference evidence="3" key="1">
    <citation type="submission" date="2025-08" db="UniProtKB">
        <authorList>
            <consortium name="RefSeq"/>
        </authorList>
    </citation>
    <scope>IDENTIFICATION</scope>
    <source>
        <tissue evidence="3">Spleen</tissue>
    </source>
</reference>
<dbReference type="GeneID" id="102818493"/>
<evidence type="ECO:0000313" key="2">
    <source>
        <dbReference type="Proteomes" id="UP000504623"/>
    </source>
</evidence>
<name>A0A9B0X3P0_CHRAS</name>
<dbReference type="Gene3D" id="2.130.10.10">
    <property type="entry name" value="YVTN repeat-like/Quinoprotein amine dehydrogenase"/>
    <property type="match status" value="1"/>
</dbReference>
<dbReference type="PANTHER" id="PTHR19872:SF7">
    <property type="entry name" value="F-BOX AND WD REPEAT DOMAIN CONTAINING PROTEIN 10B-RELATED"/>
    <property type="match status" value="1"/>
</dbReference>
<dbReference type="RefSeq" id="XP_006877337.1">
    <property type="nucleotide sequence ID" value="XM_006877275.1"/>
</dbReference>
<organism evidence="2 3">
    <name type="scientific">Chrysochloris asiatica</name>
    <name type="common">Cape golden mole</name>
    <dbReference type="NCBI Taxonomy" id="185453"/>
    <lineage>
        <taxon>Eukaryota</taxon>
        <taxon>Metazoa</taxon>
        <taxon>Chordata</taxon>
        <taxon>Craniata</taxon>
        <taxon>Vertebrata</taxon>
        <taxon>Euteleostomi</taxon>
        <taxon>Mammalia</taxon>
        <taxon>Eutheria</taxon>
        <taxon>Afrotheria</taxon>
        <taxon>Chrysochloridae</taxon>
        <taxon>Chrysochlorinae</taxon>
        <taxon>Chrysochloris</taxon>
    </lineage>
</organism>
<dbReference type="InterPro" id="IPR015943">
    <property type="entry name" value="WD40/YVTN_repeat-like_dom_sf"/>
</dbReference>
<evidence type="ECO:0000313" key="3">
    <source>
        <dbReference type="RefSeq" id="XP_006877337.1"/>
    </source>
</evidence>
<sequence>MENSRFKNAPYFSCEKVCQKCETCILAWKIFSTKEWFLRISEVSQRRFLVSILKQLDSLYLLHYFQDMLQLTQGKAFIYSRSRIHISKKEGKLVKFSLNQMLEKTVEQKMNEMLSWFVSCTPRTKRNYTLSLLQMCEPRLLLTAADVVRVLRERNSVLGLEKDSTDVFFFLEKDCNLQSEISHIHWATRTRQLSFPQSKSPGNESSSENVGEEAFIPEEQWMSSLQCIAELNKPFSRKPSVTKAGGLPLNLLLDMDTVRDLSSGFSQYRDFICLLPVHISKYILSMLGWSSVLQVDELLRKPTQGKALWDIDTGKCLKTVKHKDPIFATRINDTYIVSSCERGMVKVWHVATAQLVKTLSGHDGAVKCLCFDQWHLLSGSADGLVMAWSMVGKYERCLMAFKHPKLSDQLLLTVNALQQAHSSGSFAYPGRPKAQVIDAQGPSISHSRKFLSFKGKSLQHAVEELRTSNPTTGVKKTTVPLEIQKLKPILKNSLHSSRIQSTIPQPMIIRPRLSGSFKGKDRVPSCLEGAARSAGHLTSMHVIRQNRMAAPRVDTVTQSLKKERPHFYTALNPFRMNTGFRLLTTKEEKEYREAKMKEYQASEPTVVVDPEKASKTAWLRKIKGLPIDDYKKQGKIAAPELGQNTFI</sequence>
<gene>
    <name evidence="3" type="primary">LOC102818493</name>
</gene>
<dbReference type="InterPro" id="IPR001680">
    <property type="entry name" value="WD40_rpt"/>
</dbReference>
<dbReference type="OrthoDB" id="674604at2759"/>